<dbReference type="PANTHER" id="PTHR33926">
    <property type="entry name" value="PROTEIN TIC 22, CHLOROPLASTIC"/>
    <property type="match status" value="1"/>
</dbReference>
<evidence type="ECO:0000313" key="4">
    <source>
        <dbReference type="EMBL" id="QFR99854.1"/>
    </source>
</evidence>
<evidence type="ECO:0000256" key="1">
    <source>
        <dbReference type="ARBA" id="ARBA00004229"/>
    </source>
</evidence>
<evidence type="ECO:0000256" key="3">
    <source>
        <dbReference type="ARBA" id="ARBA00022640"/>
    </source>
</evidence>
<dbReference type="EMBL" id="MH898941">
    <property type="protein sequence ID" value="QFR99854.1"/>
    <property type="molecule type" value="Genomic_DNA"/>
</dbReference>
<name>A0A7L4WNM5_9FLOR</name>
<protein>
    <recommendedName>
        <fullName evidence="5">Ycf80</fullName>
    </recommendedName>
</protein>
<geneLocation type="chloroplast" evidence="4"/>
<sequence>MILFDFSLFDLVSRSDYNNNPFLKLRLGFSDNEVINSSNLFNLSFKDNKFKSILLSVNRILVNQLEQESVESKSSDKLISRNFWQRLINKYWQETIFISSPTIDLENYTKKLRASGLSVYENSDYKYFLQQFSKDLLNKKIDLNLTIYNNKYMTKSKKNQNLSVQYKWLKSLNPTTFLFKFGKHNMQSNVLIDDKVVSFPLFVLVNDKQQVVLSESSEQLQSYNKLWYFYSNLTNKKALYTGLFFTNLDDANEYLNYINLKYKRSTRIRNIKLVPTTIKMYYQLLSQVNQNIDFRLVPDLKEISELLYQYKKYRHICFNDNQKYGSNYFQGQPLYFVKSYKLKKINKFNDMQSSDKASYNRKFQYEAVFLNYETAINAWRNYKRQFSADKLHSNPRIDVWNLESFITSNNYTKKSKSFIFIPSTKTYEFTKQYIKSNLEDNKALTTSLSHYSIHLKSFMYRIFWSLTTRQPISW</sequence>
<reference evidence="4" key="1">
    <citation type="submission" date="2018-09" db="EMBL/GenBank/DDBJ databases">
        <title>Genomics and Phylogenetic analysis of three type specimens of Osmundea (Rhodomelaceae, Rhodophyta).</title>
        <authorList>
            <person name="Hughey J.R."/>
            <person name="Miller K.A."/>
        </authorList>
    </citation>
    <scope>NUCLEOTIDE SEQUENCE</scope>
</reference>
<keyword evidence="2 4" id="KW-0150">Chloroplast</keyword>
<accession>A0A7L4WNM5</accession>
<keyword evidence="3 4" id="KW-0934">Plastid</keyword>
<dbReference type="GO" id="GO:0015031">
    <property type="term" value="P:protein transport"/>
    <property type="evidence" value="ECO:0007669"/>
    <property type="project" value="InterPro"/>
</dbReference>
<dbReference type="GO" id="GO:0009507">
    <property type="term" value="C:chloroplast"/>
    <property type="evidence" value="ECO:0007669"/>
    <property type="project" value="UniProtKB-SubCell"/>
</dbReference>
<evidence type="ECO:0008006" key="5">
    <source>
        <dbReference type="Google" id="ProtNLM"/>
    </source>
</evidence>
<dbReference type="InterPro" id="IPR007378">
    <property type="entry name" value="Tic22-like"/>
</dbReference>
<proteinExistence type="predicted"/>
<organism evidence="4">
    <name type="scientific">Osmundea sinicola</name>
    <dbReference type="NCBI Taxonomy" id="290685"/>
    <lineage>
        <taxon>Eukaryota</taxon>
        <taxon>Rhodophyta</taxon>
        <taxon>Florideophyceae</taxon>
        <taxon>Rhodymeniophycidae</taxon>
        <taxon>Ceramiales</taxon>
        <taxon>Rhodomelaceae</taxon>
        <taxon>Laurencieae</taxon>
        <taxon>Osmundea</taxon>
    </lineage>
</organism>
<comment type="subcellular location">
    <subcellularLocation>
        <location evidence="1">Plastid</location>
        <location evidence="1">Chloroplast</location>
    </subcellularLocation>
</comment>
<dbReference type="PANTHER" id="PTHR33926:SF4">
    <property type="entry name" value="PROTEIN TIC 22, CHLOROPLASTIC"/>
    <property type="match status" value="1"/>
</dbReference>
<dbReference type="AlphaFoldDB" id="A0A7L4WNM5"/>
<evidence type="ECO:0000256" key="2">
    <source>
        <dbReference type="ARBA" id="ARBA00022528"/>
    </source>
</evidence>
<gene>
    <name evidence="4" type="primary">ycf80</name>
</gene>
<dbReference type="RefSeq" id="YP_009944560.1">
    <property type="nucleotide sequence ID" value="NC_051457.1"/>
</dbReference>
<dbReference type="GeneID" id="60234898"/>